<organism evidence="3 4">
    <name type="scientific">Tritrichomonas foetus</name>
    <dbReference type="NCBI Taxonomy" id="1144522"/>
    <lineage>
        <taxon>Eukaryota</taxon>
        <taxon>Metamonada</taxon>
        <taxon>Parabasalia</taxon>
        <taxon>Tritrichomonadida</taxon>
        <taxon>Tritrichomonadidae</taxon>
        <taxon>Tritrichomonas</taxon>
    </lineage>
</organism>
<dbReference type="GO" id="GO:0003924">
    <property type="term" value="F:GTPase activity"/>
    <property type="evidence" value="ECO:0007669"/>
    <property type="project" value="InterPro"/>
</dbReference>
<dbReference type="SUPFAM" id="SSF52540">
    <property type="entry name" value="P-loop containing nucleoside triphosphate hydrolases"/>
    <property type="match status" value="1"/>
</dbReference>
<dbReference type="InterPro" id="IPR005225">
    <property type="entry name" value="Small_GTP-bd"/>
</dbReference>
<evidence type="ECO:0000256" key="2">
    <source>
        <dbReference type="SAM" id="MobiDB-lite"/>
    </source>
</evidence>
<dbReference type="GO" id="GO:0005525">
    <property type="term" value="F:GTP binding"/>
    <property type="evidence" value="ECO:0007669"/>
    <property type="project" value="InterPro"/>
</dbReference>
<dbReference type="SMART" id="SM00176">
    <property type="entry name" value="RAN"/>
    <property type="match status" value="1"/>
</dbReference>
<dbReference type="FunFam" id="3.40.50.300:FF:000823">
    <property type="entry name" value="Small GTPase RAB, putative"/>
    <property type="match status" value="1"/>
</dbReference>
<dbReference type="AlphaFoldDB" id="A0A1J4L2Z7"/>
<dbReference type="EMBL" id="MLAK01000123">
    <property type="protein sequence ID" value="OHT16293.1"/>
    <property type="molecule type" value="Genomic_DNA"/>
</dbReference>
<dbReference type="GeneID" id="94831869"/>
<feature type="region of interest" description="Disordered" evidence="2">
    <location>
        <begin position="183"/>
        <end position="202"/>
    </location>
</feature>
<keyword evidence="4" id="KW-1185">Reference proteome</keyword>
<dbReference type="VEuPathDB" id="TrichDB:TRFO_13301"/>
<dbReference type="SMART" id="SM00175">
    <property type="entry name" value="RAB"/>
    <property type="match status" value="1"/>
</dbReference>
<dbReference type="SMART" id="SM00174">
    <property type="entry name" value="RHO"/>
    <property type="match status" value="1"/>
</dbReference>
<dbReference type="RefSeq" id="XP_068369429.1">
    <property type="nucleotide sequence ID" value="XM_068497165.1"/>
</dbReference>
<name>A0A1J4L2Z7_9EUKA</name>
<evidence type="ECO:0000313" key="3">
    <source>
        <dbReference type="EMBL" id="OHT16293.1"/>
    </source>
</evidence>
<dbReference type="Gene3D" id="3.40.50.300">
    <property type="entry name" value="P-loop containing nucleotide triphosphate hydrolases"/>
    <property type="match status" value="1"/>
</dbReference>
<gene>
    <name evidence="3" type="ORF">TRFO_13301</name>
</gene>
<dbReference type="PRINTS" id="PR00449">
    <property type="entry name" value="RASTRNSFRMNG"/>
</dbReference>
<dbReference type="Pfam" id="PF00071">
    <property type="entry name" value="Ras"/>
    <property type="match status" value="1"/>
</dbReference>
<dbReference type="NCBIfam" id="TIGR00231">
    <property type="entry name" value="small_GTP"/>
    <property type="match status" value="1"/>
</dbReference>
<proteinExistence type="predicted"/>
<dbReference type="Proteomes" id="UP000179807">
    <property type="component" value="Unassembled WGS sequence"/>
</dbReference>
<evidence type="ECO:0000313" key="4">
    <source>
        <dbReference type="Proteomes" id="UP000179807"/>
    </source>
</evidence>
<dbReference type="SMART" id="SM00173">
    <property type="entry name" value="RAS"/>
    <property type="match status" value="1"/>
</dbReference>
<dbReference type="InterPro" id="IPR027417">
    <property type="entry name" value="P-loop_NTPase"/>
</dbReference>
<accession>A0A1J4L2Z7</accession>
<protein>
    <submittedName>
        <fullName evidence="3">Ras-related protein Rab-22A</fullName>
    </submittedName>
</protein>
<dbReference type="InterPro" id="IPR001806">
    <property type="entry name" value="Small_GTPase"/>
</dbReference>
<dbReference type="PROSITE" id="PS51419">
    <property type="entry name" value="RAB"/>
    <property type="match status" value="1"/>
</dbReference>
<dbReference type="PROSITE" id="PS51421">
    <property type="entry name" value="RAS"/>
    <property type="match status" value="1"/>
</dbReference>
<keyword evidence="1" id="KW-0547">Nucleotide-binding</keyword>
<dbReference type="CDD" id="cd00154">
    <property type="entry name" value="Rab"/>
    <property type="match status" value="1"/>
</dbReference>
<sequence length="202" mass="22802">MTSLLQSESYLLKIVFIGESGSGKTSIVSRFINDTFSEDLSPTIGASFINKTISYQEKNVELSLWDTAGQEAYRGLMPMYYRNAIAAVIVFDVTKQESFNKVQSWIDELKNACDAITMIICGNKIDLEDKRIITTSDAQNLANIHNINYCEVSAKENIGIQMLFQKIVRLIDENSPDLIERMKNKPEETFDNNDSNKKGDCC</sequence>
<evidence type="ECO:0000256" key="1">
    <source>
        <dbReference type="ARBA" id="ARBA00022741"/>
    </source>
</evidence>
<dbReference type="OrthoDB" id="63533at2759"/>
<dbReference type="PROSITE" id="PS51420">
    <property type="entry name" value="RHO"/>
    <property type="match status" value="1"/>
</dbReference>
<comment type="caution">
    <text evidence="3">The sequence shown here is derived from an EMBL/GenBank/DDBJ whole genome shotgun (WGS) entry which is preliminary data.</text>
</comment>
<reference evidence="3" key="1">
    <citation type="submission" date="2016-10" db="EMBL/GenBank/DDBJ databases">
        <authorList>
            <person name="Benchimol M."/>
            <person name="Almeida L.G."/>
            <person name="Vasconcelos A.T."/>
            <person name="Perreira-Neves A."/>
            <person name="Rosa I.A."/>
            <person name="Tasca T."/>
            <person name="Bogo M.R."/>
            <person name="de Souza W."/>
        </authorList>
    </citation>
    <scope>NUCLEOTIDE SEQUENCE [LARGE SCALE GENOMIC DNA]</scope>
    <source>
        <strain evidence="3">K</strain>
    </source>
</reference>
<dbReference type="PANTHER" id="PTHR47978">
    <property type="match status" value="1"/>
</dbReference>